<feature type="region of interest" description="Disordered" evidence="1">
    <location>
        <begin position="23"/>
        <end position="48"/>
    </location>
</feature>
<organism evidence="2 3">
    <name type="scientific">Cardiocondyla obscurior</name>
    <dbReference type="NCBI Taxonomy" id="286306"/>
    <lineage>
        <taxon>Eukaryota</taxon>
        <taxon>Metazoa</taxon>
        <taxon>Ecdysozoa</taxon>
        <taxon>Arthropoda</taxon>
        <taxon>Hexapoda</taxon>
        <taxon>Insecta</taxon>
        <taxon>Pterygota</taxon>
        <taxon>Neoptera</taxon>
        <taxon>Endopterygota</taxon>
        <taxon>Hymenoptera</taxon>
        <taxon>Apocrita</taxon>
        <taxon>Aculeata</taxon>
        <taxon>Formicoidea</taxon>
        <taxon>Formicidae</taxon>
        <taxon>Myrmicinae</taxon>
        <taxon>Cardiocondyla</taxon>
    </lineage>
</organism>
<feature type="compositionally biased region" description="Basic and acidic residues" evidence="1">
    <location>
        <begin position="36"/>
        <end position="48"/>
    </location>
</feature>
<comment type="caution">
    <text evidence="2">The sequence shown here is derived from an EMBL/GenBank/DDBJ whole genome shotgun (WGS) entry which is preliminary data.</text>
</comment>
<evidence type="ECO:0000256" key="1">
    <source>
        <dbReference type="SAM" id="MobiDB-lite"/>
    </source>
</evidence>
<name>A0AAW2EYD5_9HYME</name>
<keyword evidence="3" id="KW-1185">Reference proteome</keyword>
<evidence type="ECO:0000313" key="3">
    <source>
        <dbReference type="Proteomes" id="UP001430953"/>
    </source>
</evidence>
<proteinExistence type="predicted"/>
<protein>
    <submittedName>
        <fullName evidence="2">Uncharacterized protein</fullName>
    </submittedName>
</protein>
<gene>
    <name evidence="2" type="ORF">PUN28_015512</name>
</gene>
<dbReference type="Proteomes" id="UP001430953">
    <property type="component" value="Unassembled WGS sequence"/>
</dbReference>
<dbReference type="EMBL" id="JADYXP020000017">
    <property type="protein sequence ID" value="KAL0107010.1"/>
    <property type="molecule type" value="Genomic_DNA"/>
</dbReference>
<sequence>MQCTGWLAVEKCGSEWKMVNGRNEKKRNATRSARRKERENVASVEFHEERSVHSLSDQRLKAYLE</sequence>
<dbReference type="AlphaFoldDB" id="A0AAW2EYD5"/>
<accession>A0AAW2EYD5</accession>
<evidence type="ECO:0000313" key="2">
    <source>
        <dbReference type="EMBL" id="KAL0107010.1"/>
    </source>
</evidence>
<reference evidence="2 3" key="1">
    <citation type="submission" date="2023-03" db="EMBL/GenBank/DDBJ databases">
        <title>High recombination rates correlate with genetic variation in Cardiocondyla obscurior ants.</title>
        <authorList>
            <person name="Errbii M."/>
        </authorList>
    </citation>
    <scope>NUCLEOTIDE SEQUENCE [LARGE SCALE GENOMIC DNA]</scope>
    <source>
        <strain evidence="2">Alpha-2009</strain>
        <tissue evidence="2">Whole body</tissue>
    </source>
</reference>